<dbReference type="GO" id="GO:0006886">
    <property type="term" value="P:intracellular protein transport"/>
    <property type="evidence" value="ECO:0007669"/>
    <property type="project" value="InterPro"/>
</dbReference>
<comment type="subcellular location">
    <subcellularLocation>
        <location evidence="1">Endomembrane system</location>
    </subcellularLocation>
</comment>
<evidence type="ECO:0000259" key="6">
    <source>
        <dbReference type="Pfam" id="PF01602"/>
    </source>
</evidence>
<keyword evidence="3" id="KW-0653">Protein transport</keyword>
<comment type="caution">
    <text evidence="7">The sequence shown here is derived from an EMBL/GenBank/DDBJ whole genome shotgun (WGS) entry which is preliminary data.</text>
</comment>
<proteinExistence type="predicted"/>
<dbReference type="SUPFAM" id="SSF48371">
    <property type="entry name" value="ARM repeat"/>
    <property type="match status" value="1"/>
</dbReference>
<keyword evidence="8" id="KW-1185">Reference proteome</keyword>
<dbReference type="GO" id="GO:0016192">
    <property type="term" value="P:vesicle-mediated transport"/>
    <property type="evidence" value="ECO:0007669"/>
    <property type="project" value="InterPro"/>
</dbReference>
<dbReference type="Gene3D" id="1.25.10.10">
    <property type="entry name" value="Leucine-rich Repeat Variant"/>
    <property type="match status" value="2"/>
</dbReference>
<feature type="region of interest" description="Disordered" evidence="5">
    <location>
        <begin position="561"/>
        <end position="611"/>
    </location>
</feature>
<evidence type="ECO:0000313" key="8">
    <source>
        <dbReference type="Proteomes" id="UP001383192"/>
    </source>
</evidence>
<keyword evidence="2" id="KW-0813">Transport</keyword>
<dbReference type="PANTHER" id="PTHR22780">
    <property type="entry name" value="ADAPTIN, ALPHA/GAMMA/EPSILON"/>
    <property type="match status" value="1"/>
</dbReference>
<accession>A0AAW0C6F7</accession>
<dbReference type="AlphaFoldDB" id="A0AAW0C6F7"/>
<evidence type="ECO:0000256" key="4">
    <source>
        <dbReference type="ARBA" id="ARBA00023136"/>
    </source>
</evidence>
<dbReference type="GO" id="GO:0030117">
    <property type="term" value="C:membrane coat"/>
    <property type="evidence" value="ECO:0007669"/>
    <property type="project" value="InterPro"/>
</dbReference>
<dbReference type="InterPro" id="IPR002553">
    <property type="entry name" value="Clathrin/coatomer_adapt-like_N"/>
</dbReference>
<feature type="domain" description="Clathrin/coatomer adaptor adaptin-like N-terminal" evidence="6">
    <location>
        <begin position="77"/>
        <end position="262"/>
    </location>
</feature>
<name>A0AAW0C6F7_9AGAR</name>
<evidence type="ECO:0000256" key="5">
    <source>
        <dbReference type="SAM" id="MobiDB-lite"/>
    </source>
</evidence>
<feature type="compositionally biased region" description="Low complexity" evidence="5">
    <location>
        <begin position="577"/>
        <end position="593"/>
    </location>
</feature>
<evidence type="ECO:0000256" key="3">
    <source>
        <dbReference type="ARBA" id="ARBA00022927"/>
    </source>
</evidence>
<evidence type="ECO:0000313" key="7">
    <source>
        <dbReference type="EMBL" id="KAK7035211.1"/>
    </source>
</evidence>
<keyword evidence="4" id="KW-0472">Membrane</keyword>
<dbReference type="Proteomes" id="UP001383192">
    <property type="component" value="Unassembled WGS sequence"/>
</dbReference>
<dbReference type="InterPro" id="IPR050840">
    <property type="entry name" value="Adaptor_Complx_Large_Subunit"/>
</dbReference>
<dbReference type="GO" id="GO:0012505">
    <property type="term" value="C:endomembrane system"/>
    <property type="evidence" value="ECO:0007669"/>
    <property type="project" value="UniProtKB-SubCell"/>
</dbReference>
<dbReference type="InterPro" id="IPR011989">
    <property type="entry name" value="ARM-like"/>
</dbReference>
<dbReference type="EMBL" id="JAYKXP010000054">
    <property type="protein sequence ID" value="KAK7035211.1"/>
    <property type="molecule type" value="Genomic_DNA"/>
</dbReference>
<evidence type="ECO:0000256" key="1">
    <source>
        <dbReference type="ARBA" id="ARBA00004308"/>
    </source>
</evidence>
<sequence>MDVPFVSSGASSRAHYALVRKVETESLPDVDIKNTVGSILHDFKTNANLSLKRCREHLIILLYCWSSASIGVLERDSMDDVFAHAITLAEAGSTIADKRIGYLFCSEVMHRNHDLQLMLVNTLRKDLESTHAPHICLALDHLIGSPSEYVIPAIQTRLFDLISHPSPHVRRRVLFVYKELSSYDSNLLSDIIQKVVRRIKDPDSSVRTAALSIACRIFESHEPARSLIQRTVNDLLKSTVSAAIDRKTAGTSSILKLVDTIGVVGATEDSLSVISNVIGLASQQKDDERRPPFLGGDHPRHPPVLDQWEVEHVMRLLDSKDPLLRKMTVKLLNQIDQNIVASYYTQSLDHIPANLSPSHRAEYAYRLLEVLEIDTDGDGERYARDAEQLFERIYAINTEEKEVVLESAVEKVLIRVRQAPVDWQIQCATTLLARFLEAKRVDPTMMVVISALACEYCGKVALSPNDLLLSLSSQLVFCPLPVQEACLLAMLRVAADCEDIPQNILNVVAKFQEQQDGRRIRLLPDFMRALQAYKIDTHSQPPSAPQSPSKKPEQLAPGKLRYAAYDPPTATPRLRGRSPARPSSRASNPGSPNMRLGSPSSHSGLMPLTGGDLTLAASSEEFEMSLMRPRLGLETVRESASVSKQDLIALESPFLSNTQLSFEASSKVDIEHYWDSFQSNNTRGWYEGTIESLIERLKVLEGLTVETVGDEVQAFQGEAKVVAYPSKGSPPCAILRLRKSEDEGCLWRLRGESPYYTKIKGFLNEME</sequence>
<evidence type="ECO:0000256" key="2">
    <source>
        <dbReference type="ARBA" id="ARBA00022448"/>
    </source>
</evidence>
<reference evidence="7 8" key="1">
    <citation type="submission" date="2024-01" db="EMBL/GenBank/DDBJ databases">
        <title>A draft genome for a cacao thread blight-causing isolate of Paramarasmius palmivorus.</title>
        <authorList>
            <person name="Baruah I.K."/>
            <person name="Bukari Y."/>
            <person name="Amoako-Attah I."/>
            <person name="Meinhardt L.W."/>
            <person name="Bailey B.A."/>
            <person name="Cohen S.P."/>
        </authorList>
    </citation>
    <scope>NUCLEOTIDE SEQUENCE [LARGE SCALE GENOMIC DNA]</scope>
    <source>
        <strain evidence="7 8">GH-12</strain>
    </source>
</reference>
<gene>
    <name evidence="7" type="ORF">VNI00_011978</name>
</gene>
<dbReference type="InterPro" id="IPR016024">
    <property type="entry name" value="ARM-type_fold"/>
</dbReference>
<dbReference type="Pfam" id="PF01602">
    <property type="entry name" value="Adaptin_N"/>
    <property type="match status" value="1"/>
</dbReference>
<organism evidence="7 8">
    <name type="scientific">Paramarasmius palmivorus</name>
    <dbReference type="NCBI Taxonomy" id="297713"/>
    <lineage>
        <taxon>Eukaryota</taxon>
        <taxon>Fungi</taxon>
        <taxon>Dikarya</taxon>
        <taxon>Basidiomycota</taxon>
        <taxon>Agaricomycotina</taxon>
        <taxon>Agaricomycetes</taxon>
        <taxon>Agaricomycetidae</taxon>
        <taxon>Agaricales</taxon>
        <taxon>Marasmiineae</taxon>
        <taxon>Marasmiaceae</taxon>
        <taxon>Paramarasmius</taxon>
    </lineage>
</organism>
<protein>
    <recommendedName>
        <fullName evidence="6">Clathrin/coatomer adaptor adaptin-like N-terminal domain-containing protein</fullName>
    </recommendedName>
</protein>